<keyword evidence="1" id="KW-0732">Signal</keyword>
<dbReference type="OrthoDB" id="6384923at2"/>
<keyword evidence="4" id="KW-1185">Reference proteome</keyword>
<feature type="signal peptide" evidence="1">
    <location>
        <begin position="1"/>
        <end position="21"/>
    </location>
</feature>
<evidence type="ECO:0000256" key="1">
    <source>
        <dbReference type="SAM" id="SignalP"/>
    </source>
</evidence>
<evidence type="ECO:0000313" key="3">
    <source>
        <dbReference type="EMBL" id="OIQ51594.1"/>
    </source>
</evidence>
<protein>
    <submittedName>
        <fullName evidence="3">PEP-CTERM motif protein</fullName>
    </submittedName>
</protein>
<proteinExistence type="predicted"/>
<gene>
    <name evidence="3" type="ORF">BerOc1_00048</name>
</gene>
<dbReference type="Proteomes" id="UP000181901">
    <property type="component" value="Unassembled WGS sequence"/>
</dbReference>
<dbReference type="InterPro" id="IPR013424">
    <property type="entry name" value="Ice-binding_C"/>
</dbReference>
<accession>A0A1J5N012</accession>
<evidence type="ECO:0000259" key="2">
    <source>
        <dbReference type="Pfam" id="PF07589"/>
    </source>
</evidence>
<name>A0A1J5N012_9BACT</name>
<sequence>MQKILLSLAICLLLIPNMANASVFTFDDDSELSSWYPDRTAPDQFETTPDGRLVIGIAPPVPSQEFYQTKEKTDIGTPATGKMIIGDLFVDAAWHDMRAGLWGTSSVGGVTGWPIISWHNLTDSYGFHVWDLNHWVAVGQDLTDEDAWYSLGMAITGSAIDYYINNSLVYSSSLFLPTTIDEIILNTKTSFAQEYTVLWDNVGVVDAPTPTPEPSTFLLLGVGLAGLLSVGRKKFANK</sequence>
<dbReference type="NCBIfam" id="TIGR02595">
    <property type="entry name" value="PEP_CTERM"/>
    <property type="match status" value="1"/>
</dbReference>
<reference evidence="3 4" key="1">
    <citation type="submission" date="2015-09" db="EMBL/GenBank/DDBJ databases">
        <title>Genome of Desulfovibrio dechloracetivorans BerOc1, a mercury methylating strain isolated from highly hydrocarbons and metals contaminated coastal sediments.</title>
        <authorList>
            <person name="Goni Urriza M."/>
            <person name="Gassie C."/>
            <person name="Bouchez O."/>
            <person name="Klopp C."/>
            <person name="Ranchou-Peyruse A."/>
            <person name="Remy G."/>
        </authorList>
    </citation>
    <scope>NUCLEOTIDE SEQUENCE [LARGE SCALE GENOMIC DNA]</scope>
    <source>
        <strain evidence="3 4">BerOc1</strain>
    </source>
</reference>
<organism evidence="3 4">
    <name type="scientific">Pseudodesulfovibrio hydrargyri</name>
    <dbReference type="NCBI Taxonomy" id="2125990"/>
    <lineage>
        <taxon>Bacteria</taxon>
        <taxon>Pseudomonadati</taxon>
        <taxon>Thermodesulfobacteriota</taxon>
        <taxon>Desulfovibrionia</taxon>
        <taxon>Desulfovibrionales</taxon>
        <taxon>Desulfovibrionaceae</taxon>
    </lineage>
</organism>
<dbReference type="AlphaFoldDB" id="A0A1J5N012"/>
<comment type="caution">
    <text evidence="3">The sequence shown here is derived from an EMBL/GenBank/DDBJ whole genome shotgun (WGS) entry which is preliminary data.</text>
</comment>
<feature type="chain" id="PRO_5009635463" evidence="1">
    <location>
        <begin position="22"/>
        <end position="238"/>
    </location>
</feature>
<dbReference type="RefSeq" id="WP_071543720.1">
    <property type="nucleotide sequence ID" value="NZ_LKAQ01000001.1"/>
</dbReference>
<evidence type="ECO:0000313" key="4">
    <source>
        <dbReference type="Proteomes" id="UP000181901"/>
    </source>
</evidence>
<feature type="domain" description="Ice-binding protein C-terminal" evidence="2">
    <location>
        <begin position="210"/>
        <end position="233"/>
    </location>
</feature>
<dbReference type="Pfam" id="PF07589">
    <property type="entry name" value="PEP-CTERM"/>
    <property type="match status" value="1"/>
</dbReference>
<dbReference type="EMBL" id="LKAQ01000001">
    <property type="protein sequence ID" value="OIQ51594.1"/>
    <property type="molecule type" value="Genomic_DNA"/>
</dbReference>